<dbReference type="Proteomes" id="UP000272560">
    <property type="component" value="Unassembled WGS sequence"/>
</dbReference>
<evidence type="ECO:0000313" key="1">
    <source>
        <dbReference type="EMBL" id="RJT81118.1"/>
    </source>
</evidence>
<accession>A0A3A5M5F3</accession>
<dbReference type="AlphaFoldDB" id="A0A3A5M5F3"/>
<dbReference type="InterPro" id="IPR025101">
    <property type="entry name" value="DUF4012"/>
</dbReference>
<dbReference type="EMBL" id="QZVT01000003">
    <property type="protein sequence ID" value="RJT81118.1"/>
    <property type="molecule type" value="Genomic_DNA"/>
</dbReference>
<reference evidence="1 2" key="1">
    <citation type="submission" date="2018-09" db="EMBL/GenBank/DDBJ databases">
        <title>Novel species of Arthrobacter.</title>
        <authorList>
            <person name="Liu Q."/>
            <person name="Xin Y.-H."/>
        </authorList>
    </citation>
    <scope>NUCLEOTIDE SEQUENCE [LARGE SCALE GENOMIC DNA]</scope>
    <source>
        <strain evidence="1 2">Hz2</strain>
    </source>
</reference>
<organism evidence="1 2">
    <name type="scientific">Arthrobacter cheniae</name>
    <dbReference type="NCBI Taxonomy" id="1258888"/>
    <lineage>
        <taxon>Bacteria</taxon>
        <taxon>Bacillati</taxon>
        <taxon>Actinomycetota</taxon>
        <taxon>Actinomycetes</taxon>
        <taxon>Micrococcales</taxon>
        <taxon>Micrococcaceae</taxon>
        <taxon>Arthrobacter</taxon>
    </lineage>
</organism>
<protein>
    <submittedName>
        <fullName evidence="1">DUF4012 domain-containing protein</fullName>
    </submittedName>
</protein>
<keyword evidence="2" id="KW-1185">Reference proteome</keyword>
<name>A0A3A5M5F3_9MICC</name>
<gene>
    <name evidence="1" type="ORF">D6T63_06870</name>
</gene>
<proteinExistence type="predicted"/>
<dbReference type="OrthoDB" id="3203519at2"/>
<sequence length="597" mass="62670">MLLVVAAVVLVLLAATGGWLAHRAQQVRSNLESSMSLLPELQASVLKRDPEGASVVTAQLEQHTTAARAAGTDPLWKAAGLIPFVGQNFRAVSEVTVSADDVVSRAVVPMVEKFATLHWNSLTPVSGRIDTGPLADMSPTLSAAATTVELSYERLDGIDSAELLPQIAEPLQDAVDALDEVRVPIENASRASQLLPSMLGAEGPRNYLVLVQNSAEIRATGGISGALAVLTVEDGRISLTDQGSASELGRFDPPLAVDAEQEEIYSYRMAAFMQSVNITPDFPTAASTAQRMWEDRHPESLIDGVIALDPVVLANILWATGPVELGDFGDPAVNALLAETSLPAALDSTNVVPTLLSDVYAQIEEPALQDEYFAAVAGKVFGALTNVQGDGTQLIEALVTSAEQGRLYLWSATSEEQDLLAQTDLAGAALGPTVGGAAFGVYFNDGTGAKMDYYIRRTVQLVKTCPGDGYSLYTVKVTLTNTAPADAATSLPEYVTGGGDFGVDPGRVKTNTVGYGPAQSLLQQARINGADVPVGSFAHGNRPVGILTTELGPGETTTLEMDFSKVVQDAEPVLDITPTVQDPADVLLPSEGLQSCA</sequence>
<evidence type="ECO:0000313" key="2">
    <source>
        <dbReference type="Proteomes" id="UP000272560"/>
    </source>
</evidence>
<comment type="caution">
    <text evidence="1">The sequence shown here is derived from an EMBL/GenBank/DDBJ whole genome shotgun (WGS) entry which is preliminary data.</text>
</comment>
<dbReference type="Pfam" id="PF13196">
    <property type="entry name" value="DUF4012"/>
    <property type="match status" value="1"/>
</dbReference>